<sequence length="101" mass="11857">MDMGMGHHEDHPDSSHHDVVHYGLIPEEPKKKHKIKMILYDSIKPSPVDLLPFSRLQCVITWSWYFTMSSREFPLEGFLVRMLSTHPSAYEEELFITNTIK</sequence>
<protein>
    <submittedName>
        <fullName evidence="1">Uncharacterized protein</fullName>
    </submittedName>
</protein>
<evidence type="ECO:0000313" key="1">
    <source>
        <dbReference type="EMBL" id="KAK6633743.1"/>
    </source>
</evidence>
<keyword evidence="2" id="KW-1185">Reference proteome</keyword>
<accession>A0ABR1B2K6</accession>
<proteinExistence type="predicted"/>
<gene>
    <name evidence="1" type="ORF">RUM44_004350</name>
</gene>
<comment type="caution">
    <text evidence="1">The sequence shown here is derived from an EMBL/GenBank/DDBJ whole genome shotgun (WGS) entry which is preliminary data.</text>
</comment>
<reference evidence="1 2" key="1">
    <citation type="submission" date="2023-09" db="EMBL/GenBank/DDBJ databases">
        <title>Genomes of two closely related lineages of the louse Polyplax serrata with different host specificities.</title>
        <authorList>
            <person name="Martinu J."/>
            <person name="Tarabai H."/>
            <person name="Stefka J."/>
            <person name="Hypsa V."/>
        </authorList>
    </citation>
    <scope>NUCLEOTIDE SEQUENCE [LARGE SCALE GENOMIC DNA]</scope>
    <source>
        <strain evidence="1">98ZLc_SE</strain>
    </source>
</reference>
<organism evidence="1 2">
    <name type="scientific">Polyplax serrata</name>
    <name type="common">Common mouse louse</name>
    <dbReference type="NCBI Taxonomy" id="468196"/>
    <lineage>
        <taxon>Eukaryota</taxon>
        <taxon>Metazoa</taxon>
        <taxon>Ecdysozoa</taxon>
        <taxon>Arthropoda</taxon>
        <taxon>Hexapoda</taxon>
        <taxon>Insecta</taxon>
        <taxon>Pterygota</taxon>
        <taxon>Neoptera</taxon>
        <taxon>Paraneoptera</taxon>
        <taxon>Psocodea</taxon>
        <taxon>Troctomorpha</taxon>
        <taxon>Phthiraptera</taxon>
        <taxon>Anoplura</taxon>
        <taxon>Polyplacidae</taxon>
        <taxon>Polyplax</taxon>
    </lineage>
</organism>
<evidence type="ECO:0000313" key="2">
    <source>
        <dbReference type="Proteomes" id="UP001359485"/>
    </source>
</evidence>
<dbReference type="Proteomes" id="UP001359485">
    <property type="component" value="Unassembled WGS sequence"/>
</dbReference>
<name>A0ABR1B2K6_POLSC</name>
<dbReference type="EMBL" id="JAWJWF010000004">
    <property type="protein sequence ID" value="KAK6633743.1"/>
    <property type="molecule type" value="Genomic_DNA"/>
</dbReference>